<accession>A0A7N1A6T3</accession>
<dbReference type="Proteomes" id="UP000594263">
    <property type="component" value="Unplaced"/>
</dbReference>
<dbReference type="Gene3D" id="3.40.50.1820">
    <property type="entry name" value="alpha/beta hydrolase"/>
    <property type="match status" value="1"/>
</dbReference>
<dbReference type="InterPro" id="IPR014729">
    <property type="entry name" value="Rossmann-like_a/b/a_fold"/>
</dbReference>
<organism evidence="2 3">
    <name type="scientific">Kalanchoe fedtschenkoi</name>
    <name type="common">Lavender scallops</name>
    <name type="synonym">South American air plant</name>
    <dbReference type="NCBI Taxonomy" id="63787"/>
    <lineage>
        <taxon>Eukaryota</taxon>
        <taxon>Viridiplantae</taxon>
        <taxon>Streptophyta</taxon>
        <taxon>Embryophyta</taxon>
        <taxon>Tracheophyta</taxon>
        <taxon>Spermatophyta</taxon>
        <taxon>Magnoliopsida</taxon>
        <taxon>eudicotyledons</taxon>
        <taxon>Gunneridae</taxon>
        <taxon>Pentapetalae</taxon>
        <taxon>Saxifragales</taxon>
        <taxon>Crassulaceae</taxon>
        <taxon>Kalanchoe</taxon>
    </lineage>
</organism>
<protein>
    <recommendedName>
        <fullName evidence="1">Photolyase/cryptochrome alpha/beta domain-containing protein</fullName>
    </recommendedName>
</protein>
<dbReference type="Pfam" id="PF00875">
    <property type="entry name" value="DNA_photolyase"/>
    <property type="match status" value="1"/>
</dbReference>
<dbReference type="PANTHER" id="PTHR47832:SF1">
    <property type="entry name" value="DNA PHOTOLYASE"/>
    <property type="match status" value="1"/>
</dbReference>
<dbReference type="InterPro" id="IPR006050">
    <property type="entry name" value="DNA_photolyase_N"/>
</dbReference>
<name>A0A7N1A6T3_KALFE</name>
<dbReference type="InterPro" id="IPR000073">
    <property type="entry name" value="AB_hydrolase_1"/>
</dbReference>
<dbReference type="OMA" id="MLKEHCA"/>
<dbReference type="InterPro" id="IPR029058">
    <property type="entry name" value="AB_hydrolase_fold"/>
</dbReference>
<proteinExistence type="predicted"/>
<sequence>MSLLLLPHCISFLAPRPFPLSVKRRRSSSRTAVYATATEERNNWKKKKRGGGGNGVAVVWFKHDLRIDDHPGLVAASEFDAVVPLYVFDRRILSRFSGEVLEVLLSAIEDLRRSLMDQGSNLMIRFGDAENIVHKIMTEVKASNLIVEEEVEYQLLELIDSVRETLDDISCCEGSPDMLLWRTSLYDLKSLEDLPASYYDFQKLQVPVSSPSISPVLPQAPSELDWGPLPSIDDLLRFLNVTRLEQLEASNLFNDLVDTGLHQQLKEQSLPLAKLIRELRMNFDNRNQSSLTRKTPRKKIPSSAFVAQGGNLVGGGTNSVLNALAGYLRYLEGTGRDDWQELHEKLRSAETRSGASFGALFGPSLRLGIISKRSVFDEAIKYEKDRNGGFLSPFGYSAITVAGAIDTVSSMEWYYLLALNSRRGNEGAHSIRIWRWNGHLIQYAVAGHEGPSILLVHGFGASLEHYRDNLDDLAEAGNKVWAISLIGFGKSEKPNILYTELLWAEMIKDFVDEVVAEPVHLIGNSLGGYFAAIVAGLWPTLVKSVILINSAGNIVPEFSSIAFLKDRQISGPAKFGARLLLPFLRLSLKNIVADCYPVKKERVDEMIINEMTRASHDPGVVYVLENIFSINLSIPLNYLLEGLGEKVLIIQGMKDPIQDSKTMLAMLRKHCPGFSIRELDAGHCPHDERPEEVNSIIRQWVTSLET</sequence>
<dbReference type="EnsemblPlants" id="Kaladp0096s0049.1.v1.1">
    <property type="protein sequence ID" value="Kaladp0096s0049.1.v1.1"/>
    <property type="gene ID" value="Kaladp0096s0049.v1.1"/>
</dbReference>
<dbReference type="InterPro" id="IPR036155">
    <property type="entry name" value="Crypto/Photolyase_N_sf"/>
</dbReference>
<reference evidence="2" key="1">
    <citation type="submission" date="2021-01" db="UniProtKB">
        <authorList>
            <consortium name="EnsemblPlants"/>
        </authorList>
    </citation>
    <scope>IDENTIFICATION</scope>
</reference>
<dbReference type="PANTHER" id="PTHR47832">
    <property type="entry name" value="DNA PHOTOLYASE"/>
    <property type="match status" value="1"/>
</dbReference>
<evidence type="ECO:0000259" key="1">
    <source>
        <dbReference type="PROSITE" id="PS51645"/>
    </source>
</evidence>
<dbReference type="Pfam" id="PF00561">
    <property type="entry name" value="Abhydrolase_1"/>
    <property type="match status" value="1"/>
</dbReference>
<dbReference type="Gramene" id="Kaladp0096s0049.1.v1.1">
    <property type="protein sequence ID" value="Kaladp0096s0049.1.v1.1"/>
    <property type="gene ID" value="Kaladp0096s0049.v1.1"/>
</dbReference>
<keyword evidence="3" id="KW-1185">Reference proteome</keyword>
<feature type="domain" description="Photolyase/cryptochrome alpha/beta" evidence="1">
    <location>
        <begin position="55"/>
        <end position="179"/>
    </location>
</feature>
<evidence type="ECO:0000313" key="3">
    <source>
        <dbReference type="Proteomes" id="UP000594263"/>
    </source>
</evidence>
<evidence type="ECO:0000313" key="2">
    <source>
        <dbReference type="EnsemblPlants" id="Kaladp0096s0049.1.v1.1"/>
    </source>
</evidence>
<dbReference type="SUPFAM" id="SSF52425">
    <property type="entry name" value="Cryptochrome/photolyase, N-terminal domain"/>
    <property type="match status" value="1"/>
</dbReference>
<dbReference type="PRINTS" id="PR00111">
    <property type="entry name" value="ABHYDROLASE"/>
</dbReference>
<dbReference type="SUPFAM" id="SSF53474">
    <property type="entry name" value="alpha/beta-Hydrolases"/>
    <property type="match status" value="1"/>
</dbReference>
<dbReference type="PROSITE" id="PS51645">
    <property type="entry name" value="PHR_CRY_ALPHA_BETA"/>
    <property type="match status" value="1"/>
</dbReference>
<dbReference type="AlphaFoldDB" id="A0A7N1A6T3"/>
<dbReference type="Gene3D" id="3.40.50.620">
    <property type="entry name" value="HUPs"/>
    <property type="match status" value="1"/>
</dbReference>